<gene>
    <name evidence="10" type="primary">pedF</name>
    <name evidence="10" type="ORF">QJT80_12990</name>
</gene>
<protein>
    <submittedName>
        <fullName evidence="10">Cytochrome c-550 PedF</fullName>
    </submittedName>
</protein>
<dbReference type="GO" id="GO:0009055">
    <property type="term" value="F:electron transfer activity"/>
    <property type="evidence" value="ECO:0007669"/>
    <property type="project" value="InterPro"/>
</dbReference>
<dbReference type="NCBIfam" id="TIGR04494">
    <property type="entry name" value="c550_PedF"/>
    <property type="match status" value="1"/>
</dbReference>
<evidence type="ECO:0000256" key="5">
    <source>
        <dbReference type="ARBA" id="ARBA00023004"/>
    </source>
</evidence>
<keyword evidence="3 6" id="KW-0479">Metal-binding</keyword>
<dbReference type="PANTHER" id="PTHR37823">
    <property type="entry name" value="CYTOCHROME C-553-LIKE"/>
    <property type="match status" value="1"/>
</dbReference>
<reference evidence="10" key="1">
    <citation type="journal article" date="2023" name="Int. J. Mol. Sci.">
        <title>Metagenomics Revealed a New Genus 'Candidatus Thiocaldithrix dubininis' gen. nov., sp. nov. and a New Species 'Candidatus Thiothrix putei' sp. nov. in the Family Thiotrichaceae, Some Members of Which Have Traits of Both Na+- and H+-Motive Energetics.</title>
        <authorList>
            <person name="Ravin N.V."/>
            <person name="Muntyan M.S."/>
            <person name="Smolyakov D.D."/>
            <person name="Rudenko T.S."/>
            <person name="Beletsky A.V."/>
            <person name="Mardanov A.V."/>
            <person name="Grabovich M.Y."/>
        </authorList>
    </citation>
    <scope>NUCLEOTIDE SEQUENCE</scope>
    <source>
        <strain evidence="10">GKL-01</strain>
    </source>
</reference>
<feature type="chain" id="PRO_5041731216" evidence="8">
    <location>
        <begin position="25"/>
        <end position="231"/>
    </location>
</feature>
<dbReference type="EMBL" id="CP124755">
    <property type="protein sequence ID" value="WGZ90390.1"/>
    <property type="molecule type" value="Genomic_DNA"/>
</dbReference>
<dbReference type="InterPro" id="IPR051811">
    <property type="entry name" value="Cytochrome_c550/c551-like"/>
</dbReference>
<keyword evidence="1" id="KW-0813">Transport</keyword>
<dbReference type="InterPro" id="IPR036909">
    <property type="entry name" value="Cyt_c-like_dom_sf"/>
</dbReference>
<keyword evidence="8" id="KW-0732">Signal</keyword>
<dbReference type="KEGG" id="tdu:QJT80_12990"/>
<dbReference type="InterPro" id="IPR030991">
    <property type="entry name" value="c550_proteobact"/>
</dbReference>
<dbReference type="GO" id="GO:0046872">
    <property type="term" value="F:metal ion binding"/>
    <property type="evidence" value="ECO:0007669"/>
    <property type="project" value="UniProtKB-KW"/>
</dbReference>
<feature type="domain" description="Cytochrome c" evidence="9">
    <location>
        <begin position="59"/>
        <end position="142"/>
    </location>
</feature>
<dbReference type="SUPFAM" id="SSF46626">
    <property type="entry name" value="Cytochrome c"/>
    <property type="match status" value="1"/>
</dbReference>
<keyword evidence="4" id="KW-0249">Electron transport</keyword>
<keyword evidence="5 6" id="KW-0408">Iron</keyword>
<evidence type="ECO:0000256" key="2">
    <source>
        <dbReference type="ARBA" id="ARBA00022617"/>
    </source>
</evidence>
<dbReference type="PANTHER" id="PTHR37823:SF4">
    <property type="entry name" value="MENAQUINOL-CYTOCHROME C REDUCTASE CYTOCHROME B_C SUBUNIT"/>
    <property type="match status" value="1"/>
</dbReference>
<dbReference type="InterPro" id="IPR009056">
    <property type="entry name" value="Cyt_c-like_dom"/>
</dbReference>
<evidence type="ECO:0000256" key="8">
    <source>
        <dbReference type="SAM" id="SignalP"/>
    </source>
</evidence>
<dbReference type="AlphaFoldDB" id="A0AA95KHM2"/>
<evidence type="ECO:0000256" key="6">
    <source>
        <dbReference type="PROSITE-ProRule" id="PRU00433"/>
    </source>
</evidence>
<accession>A0AA95KHM2</accession>
<proteinExistence type="predicted"/>
<feature type="compositionally biased region" description="Basic and acidic residues" evidence="7">
    <location>
        <begin position="221"/>
        <end position="231"/>
    </location>
</feature>
<dbReference type="PROSITE" id="PS51007">
    <property type="entry name" value="CYTC"/>
    <property type="match status" value="1"/>
</dbReference>
<evidence type="ECO:0000256" key="7">
    <source>
        <dbReference type="SAM" id="MobiDB-lite"/>
    </source>
</evidence>
<dbReference type="Proteomes" id="UP001300672">
    <property type="component" value="Chromosome"/>
</dbReference>
<feature type="region of interest" description="Disordered" evidence="7">
    <location>
        <begin position="148"/>
        <end position="231"/>
    </location>
</feature>
<feature type="signal peptide" evidence="8">
    <location>
        <begin position="1"/>
        <end position="24"/>
    </location>
</feature>
<sequence length="231" mass="23760">MQVKQRIATALGLVVLLSVANVWAHGDVTPQPIDTTGLEPIKDSDTTFAEKNPYSGNPRAIEIGKQAFAQNCARCHGIDAISGGIAPDLREKLPLGAEGDEIFRERMVNGAIRNGVTYMPKFEGVVKQEGLWAIRSWLETVSVDAPAQPATASSTSSSTSTGSTSTTTSTTTTTSSSTTPATSSTTASSSTTPAAATSSSTPAPSTGSSTASNTPTANTESTKETKPTASM</sequence>
<evidence type="ECO:0000256" key="1">
    <source>
        <dbReference type="ARBA" id="ARBA00022448"/>
    </source>
</evidence>
<dbReference type="GO" id="GO:0020037">
    <property type="term" value="F:heme binding"/>
    <property type="evidence" value="ECO:0007669"/>
    <property type="project" value="InterPro"/>
</dbReference>
<dbReference type="Pfam" id="PF13442">
    <property type="entry name" value="Cytochrome_CBB3"/>
    <property type="match status" value="1"/>
</dbReference>
<name>A0AA95KHM2_9GAMM</name>
<evidence type="ECO:0000313" key="10">
    <source>
        <dbReference type="EMBL" id="WGZ90390.1"/>
    </source>
</evidence>
<evidence type="ECO:0000259" key="9">
    <source>
        <dbReference type="PROSITE" id="PS51007"/>
    </source>
</evidence>
<organism evidence="10">
    <name type="scientific">Candidatus Thiocaldithrix dubininis</name>
    <dbReference type="NCBI Taxonomy" id="3080823"/>
    <lineage>
        <taxon>Bacteria</taxon>
        <taxon>Pseudomonadati</taxon>
        <taxon>Pseudomonadota</taxon>
        <taxon>Gammaproteobacteria</taxon>
        <taxon>Thiotrichales</taxon>
        <taxon>Thiotrichaceae</taxon>
        <taxon>Candidatus Thiocaldithrix</taxon>
    </lineage>
</organism>
<evidence type="ECO:0000256" key="4">
    <source>
        <dbReference type="ARBA" id="ARBA00022982"/>
    </source>
</evidence>
<dbReference type="Gene3D" id="1.10.760.10">
    <property type="entry name" value="Cytochrome c-like domain"/>
    <property type="match status" value="1"/>
</dbReference>
<evidence type="ECO:0000256" key="3">
    <source>
        <dbReference type="ARBA" id="ARBA00022723"/>
    </source>
</evidence>
<keyword evidence="2 6" id="KW-0349">Heme</keyword>
<reference evidence="10" key="2">
    <citation type="submission" date="2023-04" db="EMBL/GenBank/DDBJ databases">
        <authorList>
            <person name="Beletskiy A.V."/>
            <person name="Mardanov A.V."/>
            <person name="Ravin N.V."/>
        </authorList>
    </citation>
    <scope>NUCLEOTIDE SEQUENCE</scope>
    <source>
        <strain evidence="10">GKL-01</strain>
    </source>
</reference>
<feature type="compositionally biased region" description="Low complexity" evidence="7">
    <location>
        <begin position="149"/>
        <end position="220"/>
    </location>
</feature>